<evidence type="ECO:0000313" key="3">
    <source>
        <dbReference type="EMBL" id="KAJ6634414.1"/>
    </source>
</evidence>
<feature type="signal peptide" evidence="1">
    <location>
        <begin position="1"/>
        <end position="22"/>
    </location>
</feature>
<evidence type="ECO:0000259" key="2">
    <source>
        <dbReference type="Pfam" id="PF12680"/>
    </source>
</evidence>
<dbReference type="Proteomes" id="UP001151699">
    <property type="component" value="Chromosome B"/>
</dbReference>
<evidence type="ECO:0000313" key="4">
    <source>
        <dbReference type="EMBL" id="KAJ6635166.1"/>
    </source>
</evidence>
<dbReference type="OrthoDB" id="197150at2759"/>
<evidence type="ECO:0000313" key="7">
    <source>
        <dbReference type="Proteomes" id="UP001151699"/>
    </source>
</evidence>
<comment type="caution">
    <text evidence="3">The sequence shown here is derived from an EMBL/GenBank/DDBJ whole genome shotgun (WGS) entry which is preliminary data.</text>
</comment>
<organism evidence="3 7">
    <name type="scientific">Pseudolycoriella hygida</name>
    <dbReference type="NCBI Taxonomy" id="35572"/>
    <lineage>
        <taxon>Eukaryota</taxon>
        <taxon>Metazoa</taxon>
        <taxon>Ecdysozoa</taxon>
        <taxon>Arthropoda</taxon>
        <taxon>Hexapoda</taxon>
        <taxon>Insecta</taxon>
        <taxon>Pterygota</taxon>
        <taxon>Neoptera</taxon>
        <taxon>Endopterygota</taxon>
        <taxon>Diptera</taxon>
        <taxon>Nematocera</taxon>
        <taxon>Sciaroidea</taxon>
        <taxon>Sciaridae</taxon>
        <taxon>Pseudolycoriella</taxon>
    </lineage>
</organism>
<dbReference type="Gene3D" id="3.10.450.50">
    <property type="match status" value="1"/>
</dbReference>
<name>A0A9Q0MNX0_9DIPT</name>
<sequence>MNIGATIIVGVVLVISAKTVTAESCGHNLIKEPKCLKREQVEKKNLDLVLKFYNEAFGQHDISAVDRYISPDYIQHNPQAPDGPQGLKDFLVPFNANKKKGPVDIRHVAVRGDIVWLHVKTTGFKGEPWGLVDIFRVEDDKIVEHWDVIQEIPPISESKNSHPMF</sequence>
<evidence type="ECO:0000256" key="1">
    <source>
        <dbReference type="SAM" id="SignalP"/>
    </source>
</evidence>
<keyword evidence="1" id="KW-0732">Signal</keyword>
<keyword evidence="7" id="KW-1185">Reference proteome</keyword>
<dbReference type="Pfam" id="PF12680">
    <property type="entry name" value="SnoaL_2"/>
    <property type="match status" value="1"/>
</dbReference>
<evidence type="ECO:0000313" key="6">
    <source>
        <dbReference type="EMBL" id="KAJ6645210.1"/>
    </source>
</evidence>
<dbReference type="Proteomes" id="UP001151699">
    <property type="component" value="Chromosome C"/>
</dbReference>
<dbReference type="SUPFAM" id="SSF54427">
    <property type="entry name" value="NTF2-like"/>
    <property type="match status" value="1"/>
</dbReference>
<evidence type="ECO:0000313" key="5">
    <source>
        <dbReference type="EMBL" id="KAJ6642256.1"/>
    </source>
</evidence>
<gene>
    <name evidence="6" type="ORF">Bhyg_00413</name>
    <name evidence="5" type="ORF">Bhyg_07203</name>
    <name evidence="4" type="ORF">Bhyg_13749</name>
    <name evidence="3" type="ORF">Bhyg_17650</name>
</gene>
<dbReference type="AlphaFoldDB" id="A0A9Q0MNX0"/>
<protein>
    <recommendedName>
        <fullName evidence="2">SnoaL-like domain-containing protein</fullName>
    </recommendedName>
</protein>
<proteinExistence type="predicted"/>
<reference evidence="3" key="1">
    <citation type="submission" date="2022-07" db="EMBL/GenBank/DDBJ databases">
        <authorList>
            <person name="Trinca V."/>
            <person name="Uliana J.V.C."/>
            <person name="Torres T.T."/>
            <person name="Ward R.J."/>
            <person name="Monesi N."/>
        </authorList>
    </citation>
    <scope>NUCLEOTIDE SEQUENCE</scope>
    <source>
        <strain evidence="3">HSMRA1968</strain>
        <tissue evidence="3">Whole embryos</tissue>
    </source>
</reference>
<accession>A0A9Q0MNX0</accession>
<feature type="chain" id="PRO_5040712397" description="SnoaL-like domain-containing protein" evidence="1">
    <location>
        <begin position="23"/>
        <end position="165"/>
    </location>
</feature>
<dbReference type="EMBL" id="WJQU01000313">
    <property type="protein sequence ID" value="KAJ6634414.1"/>
    <property type="molecule type" value="Genomic_DNA"/>
</dbReference>
<feature type="domain" description="SnoaL-like" evidence="2">
    <location>
        <begin position="51"/>
        <end position="145"/>
    </location>
</feature>
<dbReference type="EMBL" id="WJQU01000002">
    <property type="protein sequence ID" value="KAJ6642256.1"/>
    <property type="molecule type" value="Genomic_DNA"/>
</dbReference>
<dbReference type="Proteomes" id="UP001151699">
    <property type="component" value="Chromosome A"/>
</dbReference>
<dbReference type="EMBL" id="WJQU01000004">
    <property type="protein sequence ID" value="KAJ6635166.1"/>
    <property type="molecule type" value="Genomic_DNA"/>
</dbReference>
<dbReference type="EMBL" id="WJQU01000001">
    <property type="protein sequence ID" value="KAJ6645210.1"/>
    <property type="molecule type" value="Genomic_DNA"/>
</dbReference>
<dbReference type="InterPro" id="IPR037401">
    <property type="entry name" value="SnoaL-like"/>
</dbReference>
<dbReference type="InterPro" id="IPR032710">
    <property type="entry name" value="NTF2-like_dom_sf"/>
</dbReference>